<organism evidence="2">
    <name type="scientific">Auxenochlorella protothecoides</name>
    <name type="common">Green microalga</name>
    <name type="synonym">Chlorella protothecoides</name>
    <dbReference type="NCBI Taxonomy" id="3075"/>
    <lineage>
        <taxon>Eukaryota</taxon>
        <taxon>Viridiplantae</taxon>
        <taxon>Chlorophyta</taxon>
        <taxon>core chlorophytes</taxon>
        <taxon>Trebouxiophyceae</taxon>
        <taxon>Chlorellales</taxon>
        <taxon>Chlorellaceae</taxon>
        <taxon>Auxenochlorella</taxon>
    </lineage>
</organism>
<sequence length="122" mass="13301">MSMDTVQPAWDKYLGAAADLYASAQSRSLQGAAANKLVQSKEELEAALTQAEFELAFVQDWALRQELQSPDPEAKTEAVEDTKANIKSEAETDSVQVATAPPAPLLPFMSDVLMDFDMDSNF</sequence>
<feature type="region of interest" description="Disordered" evidence="1">
    <location>
        <begin position="68"/>
        <end position="107"/>
    </location>
</feature>
<accession>A0A1D2A8H2</accession>
<dbReference type="EMBL" id="GDKF01003387">
    <property type="protein sequence ID" value="JAT75235.1"/>
    <property type="molecule type" value="Transcribed_RNA"/>
</dbReference>
<evidence type="ECO:0000256" key="1">
    <source>
        <dbReference type="SAM" id="MobiDB-lite"/>
    </source>
</evidence>
<name>A0A1D2A8H2_AUXPR</name>
<dbReference type="AlphaFoldDB" id="A0A1D2A8H2"/>
<gene>
    <name evidence="2" type="ORF">g.19107</name>
</gene>
<protein>
    <submittedName>
        <fullName evidence="2">Uncharacterized protein</fullName>
    </submittedName>
</protein>
<reference evidence="2" key="1">
    <citation type="submission" date="2015-08" db="EMBL/GenBank/DDBJ databases">
        <authorList>
            <person name="Babu N.S."/>
            <person name="Beckwith C.J."/>
            <person name="Beseler K.G."/>
            <person name="Brison A."/>
            <person name="Carone J.V."/>
            <person name="Caskin T.P."/>
            <person name="Diamond M."/>
            <person name="Durham M.E."/>
            <person name="Foxe J.M."/>
            <person name="Go M."/>
            <person name="Henderson B.A."/>
            <person name="Jones I.B."/>
            <person name="McGettigan J.A."/>
            <person name="Micheletti S.J."/>
            <person name="Nasrallah M.E."/>
            <person name="Ortiz D."/>
            <person name="Piller C.R."/>
            <person name="Privatt S.R."/>
            <person name="Schneider S.L."/>
            <person name="Sharp S."/>
            <person name="Smith T.C."/>
            <person name="Stanton J.D."/>
            <person name="Ullery H.E."/>
            <person name="Wilson R.J."/>
            <person name="Serrano M.G."/>
            <person name="Buck G."/>
            <person name="Lee V."/>
            <person name="Wang Y."/>
            <person name="Carvalho R."/>
            <person name="Voegtly L."/>
            <person name="Shi R."/>
            <person name="Duckworth R."/>
            <person name="Johnson A."/>
            <person name="Loviza R."/>
            <person name="Walstead R."/>
            <person name="Shah Z."/>
            <person name="Kiflezghi M."/>
            <person name="Wade K."/>
            <person name="Ball S.L."/>
            <person name="Bradley K.W."/>
            <person name="Asai D.J."/>
            <person name="Bowman C.A."/>
            <person name="Russell D.A."/>
            <person name="Pope W.H."/>
            <person name="Jacobs-Sera D."/>
            <person name="Hendrix R.W."/>
            <person name="Hatfull G.F."/>
        </authorList>
    </citation>
    <scope>NUCLEOTIDE SEQUENCE</scope>
</reference>
<feature type="compositionally biased region" description="Basic and acidic residues" evidence="1">
    <location>
        <begin position="72"/>
        <end position="90"/>
    </location>
</feature>
<proteinExistence type="predicted"/>
<evidence type="ECO:0000313" key="2">
    <source>
        <dbReference type="EMBL" id="JAT75235.1"/>
    </source>
</evidence>